<feature type="transmembrane region" description="Helical" evidence="14">
    <location>
        <begin position="20"/>
        <end position="38"/>
    </location>
</feature>
<dbReference type="PANTHER" id="PTHR30627">
    <property type="entry name" value="PEPTIDOGLYCAN D,D-TRANSPEPTIDASE"/>
    <property type="match status" value="1"/>
</dbReference>
<evidence type="ECO:0000256" key="7">
    <source>
        <dbReference type="ARBA" id="ARBA00022692"/>
    </source>
</evidence>
<dbReference type="GO" id="GO:0008270">
    <property type="term" value="F:zinc ion binding"/>
    <property type="evidence" value="ECO:0007669"/>
    <property type="project" value="UniProtKB-UniRule"/>
</dbReference>
<feature type="binding site" evidence="14">
    <location>
        <position position="384"/>
    </location>
    <ligand>
        <name>Zn(2+)</name>
        <dbReference type="ChEBI" id="CHEBI:29105"/>
    </ligand>
</feature>
<dbReference type="Pfam" id="PF03717">
    <property type="entry name" value="PBP_dimer"/>
    <property type="match status" value="1"/>
</dbReference>
<evidence type="ECO:0000256" key="6">
    <source>
        <dbReference type="ARBA" id="ARBA00022670"/>
    </source>
</evidence>
<dbReference type="GO" id="GO:0006508">
    <property type="term" value="P:proteolysis"/>
    <property type="evidence" value="ECO:0007669"/>
    <property type="project" value="UniProtKB-KW"/>
</dbReference>
<dbReference type="Gene3D" id="3.40.710.10">
    <property type="entry name" value="DD-peptidase/beta-lactamase superfamily"/>
    <property type="match status" value="1"/>
</dbReference>
<keyword evidence="3 14" id="KW-1003">Cell membrane</keyword>
<feature type="binding site" evidence="14">
    <location>
        <position position="365"/>
    </location>
    <ligand>
        <name>Zn(2+)</name>
        <dbReference type="ChEBI" id="CHEBI:29105"/>
    </ligand>
</feature>
<dbReference type="HAMAP" id="MF_02081">
    <property type="entry name" value="MrdA_transpept"/>
    <property type="match status" value="1"/>
</dbReference>
<proteinExistence type="inferred from homology"/>
<evidence type="ECO:0000313" key="18">
    <source>
        <dbReference type="Proteomes" id="UP000197215"/>
    </source>
</evidence>
<evidence type="ECO:0000256" key="2">
    <source>
        <dbReference type="ARBA" id="ARBA00004236"/>
    </source>
</evidence>
<dbReference type="GO" id="GO:0071972">
    <property type="term" value="F:peptidoglycan L,D-transpeptidase activity"/>
    <property type="evidence" value="ECO:0007669"/>
    <property type="project" value="TreeGrafter"/>
</dbReference>
<evidence type="ECO:0000259" key="16">
    <source>
        <dbReference type="Pfam" id="PF03717"/>
    </source>
</evidence>
<keyword evidence="14" id="KW-0862">Zinc</keyword>
<dbReference type="InterPro" id="IPR036138">
    <property type="entry name" value="PBP_dimer_sf"/>
</dbReference>
<keyword evidence="11 14" id="KW-1133">Transmembrane helix</keyword>
<dbReference type="FunFam" id="3.40.710.10:FF:000024">
    <property type="entry name" value="Penicillin-binding protein 2"/>
    <property type="match status" value="1"/>
</dbReference>
<organism evidence="17 18">
    <name type="scientific">Polynucleobacter victoriensis</name>
    <dbReference type="NCBI Taxonomy" id="2049319"/>
    <lineage>
        <taxon>Bacteria</taxon>
        <taxon>Pseudomonadati</taxon>
        <taxon>Pseudomonadota</taxon>
        <taxon>Betaproteobacteria</taxon>
        <taxon>Burkholderiales</taxon>
        <taxon>Burkholderiaceae</taxon>
        <taxon>Polynucleobacter</taxon>
    </lineage>
</organism>
<dbReference type="OrthoDB" id="9789078at2"/>
<dbReference type="AlphaFoldDB" id="A0A212TCK3"/>
<dbReference type="NCBIfam" id="TIGR03423">
    <property type="entry name" value="pbp2_mrdA"/>
    <property type="match status" value="1"/>
</dbReference>
<keyword evidence="13 14" id="KW-0961">Cell wall biogenesis/degradation</keyword>
<comment type="catalytic activity">
    <reaction evidence="14">
        <text>Preferential cleavage: (Ac)2-L-Lys-D-Ala-|-D-Ala. Also transpeptidation of peptidyl-alanyl moieties that are N-acyl substituents of D-alanine.</text>
        <dbReference type="EC" id="3.4.16.4"/>
    </reaction>
</comment>
<feature type="domain" description="Penicillin-binding protein transpeptidase" evidence="15">
    <location>
        <begin position="282"/>
        <end position="620"/>
    </location>
</feature>
<evidence type="ECO:0000256" key="5">
    <source>
        <dbReference type="ARBA" id="ARBA00022645"/>
    </source>
</evidence>
<evidence type="ECO:0000313" key="17">
    <source>
        <dbReference type="EMBL" id="SNC63753.1"/>
    </source>
</evidence>
<dbReference type="EC" id="3.4.16.4" evidence="14"/>
<dbReference type="GO" id="GO:0009002">
    <property type="term" value="F:serine-type D-Ala-D-Ala carboxypeptidase activity"/>
    <property type="evidence" value="ECO:0007669"/>
    <property type="project" value="UniProtKB-UniRule"/>
</dbReference>
<evidence type="ECO:0000256" key="11">
    <source>
        <dbReference type="ARBA" id="ARBA00022989"/>
    </source>
</evidence>
<dbReference type="PANTHER" id="PTHR30627:SF2">
    <property type="entry name" value="PEPTIDOGLYCAN D,D-TRANSPEPTIDASE MRDA"/>
    <property type="match status" value="1"/>
</dbReference>
<protein>
    <recommendedName>
        <fullName evidence="14">Peptidoglycan D,D-transpeptidase MrdA</fullName>
        <ecNumber evidence="14">3.4.16.4</ecNumber>
    </recommendedName>
    <alternativeName>
        <fullName evidence="14">Penicillin-binding protein 2</fullName>
        <shortName evidence="14">PBP-2</shortName>
    </alternativeName>
</protein>
<evidence type="ECO:0000259" key="15">
    <source>
        <dbReference type="Pfam" id="PF00905"/>
    </source>
</evidence>
<evidence type="ECO:0000256" key="3">
    <source>
        <dbReference type="ARBA" id="ARBA00022475"/>
    </source>
</evidence>
<feature type="domain" description="Penicillin-binding protein dimerisation" evidence="16">
    <location>
        <begin position="61"/>
        <end position="250"/>
    </location>
</feature>
<accession>A0A212TCK3</accession>
<comment type="cofactor">
    <cofactor evidence="14">
        <name>Zn(2+)</name>
        <dbReference type="ChEBI" id="CHEBI:29105"/>
    </cofactor>
    <text evidence="14">Binds one Zn(2+) ion per subunit.</text>
</comment>
<keyword evidence="5 14" id="KW-0121">Carboxypeptidase</keyword>
<dbReference type="SUPFAM" id="SSF56601">
    <property type="entry name" value="beta-lactamase/transpeptidase-like"/>
    <property type="match status" value="1"/>
</dbReference>
<dbReference type="InterPro" id="IPR017790">
    <property type="entry name" value="Penicillin-binding_protein_2"/>
</dbReference>
<dbReference type="SUPFAM" id="SSF56519">
    <property type="entry name" value="Penicillin binding protein dimerisation domain"/>
    <property type="match status" value="1"/>
</dbReference>
<keyword evidence="18" id="KW-1185">Reference proteome</keyword>
<evidence type="ECO:0000256" key="14">
    <source>
        <dbReference type="HAMAP-Rule" id="MF_02081"/>
    </source>
</evidence>
<evidence type="ECO:0000256" key="9">
    <source>
        <dbReference type="ARBA" id="ARBA00022960"/>
    </source>
</evidence>
<dbReference type="RefSeq" id="WP_088812804.1">
    <property type="nucleotide sequence ID" value="NZ_FYEX01000001.1"/>
</dbReference>
<keyword evidence="8 14" id="KW-0378">Hydrolase</keyword>
<dbReference type="Proteomes" id="UP000197215">
    <property type="component" value="Unassembled WGS sequence"/>
</dbReference>
<sequence>MNRFGKSQPTVKSFQDRLGIAMLFVLVCFSILLLRFIWLQVFTHHRHSAAAENNRIALVPVPANRGLIIDRNGIVIARNYSAYTLEVNPSQVETSLTELLDELSTVIDIQPKDRRNFLKLAGESKTFDSFPVRTLLSDVEVARFTAQRFRFPGVEIRARLFRQYPYGELASHLIGYIGRVSQKDREKLIAELDSSKSLDEDWAQRKNINLLGMPYIGKIGVEQSYEYALRGSPGFEQVEITAGGRAVRTLSTSSSTPGKNLVLSVDIKLQALVEELYGKRRGAFVAIEPETGDILAFVSKPNFNPNDFVEGIDAGTWKALNESLEKPLYNRPLKGIYPPGSTYKPFMALAALETGKRTPSQSISDPGFFTFGNHTFRDDKVGGHGSVDMAKSIVESCDTYYYHLARDMGVNMMHDFMKPLGFGQITGIDLEGEIRGILPSTAWKERSFKKPEQQKWYEGETISLGIGQGYNSFSILQLAHATANLANQGVVMKPHLVKSIEDPISKQRTLTTPKESYKIPLKKENIDVITNAMLDVNRFGTSAAAFKGASYNAAGKTGTAQVFSLNSKSYSHSSTPEFLRDHALYIVFAPAEKPKIAIAMVVENAGFGAAQAAPIARKALDYYIEGRWPKEIPEWKNAP</sequence>
<dbReference type="InterPro" id="IPR012338">
    <property type="entry name" value="Beta-lactam/transpept-like"/>
</dbReference>
<comment type="function">
    <text evidence="14">Catalyzes cross-linking of the peptidoglycan cell wall.</text>
</comment>
<comment type="subcellular location">
    <subcellularLocation>
        <location evidence="14">Cell inner membrane</location>
        <topology evidence="14">Single-pass membrane protein</topology>
    </subcellularLocation>
    <subcellularLocation>
        <location evidence="2">Cell membrane</location>
    </subcellularLocation>
    <subcellularLocation>
        <location evidence="1">Membrane</location>
        <topology evidence="1">Single-pass membrane protein</topology>
    </subcellularLocation>
</comment>
<dbReference type="GO" id="GO:0008360">
    <property type="term" value="P:regulation of cell shape"/>
    <property type="evidence" value="ECO:0007669"/>
    <property type="project" value="UniProtKB-KW"/>
</dbReference>
<feature type="binding site" evidence="14">
    <location>
        <position position="378"/>
    </location>
    <ligand>
        <name>Zn(2+)</name>
        <dbReference type="ChEBI" id="CHEBI:29105"/>
    </ligand>
</feature>
<comment type="pathway">
    <text evidence="14">Cell wall biogenesis; peptidoglycan biosynthesis.</text>
</comment>
<reference evidence="17 18" key="1">
    <citation type="submission" date="2017-06" db="EMBL/GenBank/DDBJ databases">
        <authorList>
            <person name="Kim H.J."/>
            <person name="Triplett B.A."/>
        </authorList>
    </citation>
    <scope>NUCLEOTIDE SEQUENCE [LARGE SCALE GENOMIC DNA]</scope>
    <source>
        <strain evidence="17 18">MWH-VicM1</strain>
    </source>
</reference>
<feature type="binding site" evidence="14">
    <location>
        <position position="397"/>
    </location>
    <ligand>
        <name>Zn(2+)</name>
        <dbReference type="ChEBI" id="CHEBI:29105"/>
    </ligand>
</feature>
<dbReference type="GO" id="GO:0008658">
    <property type="term" value="F:penicillin binding"/>
    <property type="evidence" value="ECO:0007669"/>
    <property type="project" value="InterPro"/>
</dbReference>
<keyword evidence="4 14" id="KW-0997">Cell inner membrane</keyword>
<dbReference type="EMBL" id="FYEX01000001">
    <property type="protein sequence ID" value="SNC63753.1"/>
    <property type="molecule type" value="Genomic_DNA"/>
</dbReference>
<keyword evidence="14" id="KW-0479">Metal-binding</keyword>
<keyword evidence="12 14" id="KW-0472">Membrane</keyword>
<evidence type="ECO:0000256" key="13">
    <source>
        <dbReference type="ARBA" id="ARBA00023316"/>
    </source>
</evidence>
<feature type="active site" description="Acyl-ester intermediate" evidence="14">
    <location>
        <position position="341"/>
    </location>
</feature>
<evidence type="ECO:0000256" key="12">
    <source>
        <dbReference type="ARBA" id="ARBA00023136"/>
    </source>
</evidence>
<name>A0A212TCK3_9BURK</name>
<evidence type="ECO:0000256" key="4">
    <source>
        <dbReference type="ARBA" id="ARBA00022519"/>
    </source>
</evidence>
<keyword evidence="6 14" id="KW-0645">Protease</keyword>
<dbReference type="InterPro" id="IPR005311">
    <property type="entry name" value="PBP_dimer"/>
</dbReference>
<evidence type="ECO:0000256" key="10">
    <source>
        <dbReference type="ARBA" id="ARBA00022984"/>
    </source>
</evidence>
<dbReference type="UniPathway" id="UPA00219"/>
<evidence type="ECO:0000256" key="1">
    <source>
        <dbReference type="ARBA" id="ARBA00004167"/>
    </source>
</evidence>
<gene>
    <name evidence="14" type="primary">mrdA</name>
    <name evidence="17" type="ORF">SAMN06295916_0953</name>
</gene>
<keyword evidence="10 14" id="KW-0573">Peptidoglycan synthesis</keyword>
<keyword evidence="9 14" id="KW-0133">Cell shape</keyword>
<dbReference type="InterPro" id="IPR001460">
    <property type="entry name" value="PCN-bd_Tpept"/>
</dbReference>
<comment type="similarity">
    <text evidence="14">Belongs to the transpeptidase family. MrdA subfamily.</text>
</comment>
<dbReference type="Pfam" id="PF00905">
    <property type="entry name" value="Transpeptidase"/>
    <property type="match status" value="1"/>
</dbReference>
<evidence type="ECO:0000256" key="8">
    <source>
        <dbReference type="ARBA" id="ARBA00022801"/>
    </source>
</evidence>
<dbReference type="InterPro" id="IPR050515">
    <property type="entry name" value="Beta-lactam/transpept"/>
</dbReference>
<keyword evidence="7 14" id="KW-0812">Transmembrane</keyword>
<dbReference type="GO" id="GO:0071555">
    <property type="term" value="P:cell wall organization"/>
    <property type="evidence" value="ECO:0007669"/>
    <property type="project" value="UniProtKB-KW"/>
</dbReference>
<dbReference type="GO" id="GO:0009252">
    <property type="term" value="P:peptidoglycan biosynthetic process"/>
    <property type="evidence" value="ECO:0007669"/>
    <property type="project" value="UniProtKB-UniRule"/>
</dbReference>
<dbReference type="GO" id="GO:0005886">
    <property type="term" value="C:plasma membrane"/>
    <property type="evidence" value="ECO:0007669"/>
    <property type="project" value="UniProtKB-SubCell"/>
</dbReference>
<dbReference type="Gene3D" id="3.90.1310.10">
    <property type="entry name" value="Penicillin-binding protein 2a (Domain 2)"/>
    <property type="match status" value="1"/>
</dbReference>